<dbReference type="AlphaFoldDB" id="A0A6J2X3K4"/>
<dbReference type="Proteomes" id="UP000504635">
    <property type="component" value="Unplaced"/>
</dbReference>
<feature type="transmembrane region" description="Helical" evidence="7">
    <location>
        <begin position="166"/>
        <end position="185"/>
    </location>
</feature>
<evidence type="ECO:0000256" key="2">
    <source>
        <dbReference type="ARBA" id="ARBA00008335"/>
    </source>
</evidence>
<feature type="transmembrane region" description="Helical" evidence="7">
    <location>
        <begin position="305"/>
        <end position="326"/>
    </location>
</feature>
<evidence type="ECO:0000256" key="6">
    <source>
        <dbReference type="ARBA" id="ARBA00023136"/>
    </source>
</evidence>
<dbReference type="RefSeq" id="XP_030745791.1">
    <property type="nucleotide sequence ID" value="XM_030889931.1"/>
</dbReference>
<feature type="transmembrane region" description="Helical" evidence="7">
    <location>
        <begin position="374"/>
        <end position="394"/>
    </location>
</feature>
<feature type="domain" description="Major facilitator superfamily (MFS) profile" evidence="8">
    <location>
        <begin position="42"/>
        <end position="517"/>
    </location>
</feature>
<keyword evidence="6 7" id="KW-0472">Membrane</keyword>
<dbReference type="InterPro" id="IPR005828">
    <property type="entry name" value="MFS_sugar_transport-like"/>
</dbReference>
<feature type="transmembrane region" description="Helical" evidence="7">
    <location>
        <begin position="406"/>
        <end position="424"/>
    </location>
</feature>
<feature type="transmembrane region" description="Helical" evidence="7">
    <location>
        <begin position="495"/>
        <end position="512"/>
    </location>
</feature>
<dbReference type="PROSITE" id="PS00217">
    <property type="entry name" value="SUGAR_TRANSPORT_2"/>
    <property type="match status" value="1"/>
</dbReference>
<evidence type="ECO:0000313" key="10">
    <source>
        <dbReference type="RefSeq" id="XP_030745791.1"/>
    </source>
</evidence>
<feature type="transmembrane region" description="Helical" evidence="7">
    <location>
        <begin position="470"/>
        <end position="489"/>
    </location>
</feature>
<dbReference type="InterPro" id="IPR036259">
    <property type="entry name" value="MFS_trans_sf"/>
</dbReference>
<keyword evidence="5 7" id="KW-1133">Transmembrane helix</keyword>
<dbReference type="GO" id="GO:0016020">
    <property type="term" value="C:membrane"/>
    <property type="evidence" value="ECO:0007669"/>
    <property type="project" value="UniProtKB-SubCell"/>
</dbReference>
<dbReference type="InterPro" id="IPR005829">
    <property type="entry name" value="Sugar_transporter_CS"/>
</dbReference>
<protein>
    <submittedName>
        <fullName evidence="10">Organic cation/carnitine transporter 7-like</fullName>
    </submittedName>
</protein>
<dbReference type="PANTHER" id="PTHR23511">
    <property type="entry name" value="SYNAPTIC VESICLE GLYCOPROTEIN 2"/>
    <property type="match status" value="1"/>
</dbReference>
<dbReference type="GeneID" id="115874693"/>
<evidence type="ECO:0000313" key="9">
    <source>
        <dbReference type="Proteomes" id="UP000504635"/>
    </source>
</evidence>
<dbReference type="Gene3D" id="1.20.1250.20">
    <property type="entry name" value="MFS general substrate transporter like domains"/>
    <property type="match status" value="1"/>
</dbReference>
<comment type="similarity">
    <text evidence="2">Belongs to the major facilitator superfamily.</text>
</comment>
<dbReference type="GO" id="GO:0022857">
    <property type="term" value="F:transmembrane transporter activity"/>
    <property type="evidence" value="ECO:0007669"/>
    <property type="project" value="InterPro"/>
</dbReference>
<feature type="transmembrane region" description="Helical" evidence="7">
    <location>
        <begin position="205"/>
        <end position="226"/>
    </location>
</feature>
<feature type="transmembrane region" description="Helical" evidence="7">
    <location>
        <begin position="137"/>
        <end position="154"/>
    </location>
</feature>
<feature type="transmembrane region" description="Helical" evidence="7">
    <location>
        <begin position="40"/>
        <end position="64"/>
    </location>
</feature>
<keyword evidence="9" id="KW-1185">Reference proteome</keyword>
<keyword evidence="4 7" id="KW-0812">Transmembrane</keyword>
<dbReference type="SUPFAM" id="SSF103473">
    <property type="entry name" value="MFS general substrate transporter"/>
    <property type="match status" value="1"/>
</dbReference>
<evidence type="ECO:0000256" key="7">
    <source>
        <dbReference type="SAM" id="Phobius"/>
    </source>
</evidence>
<evidence type="ECO:0000256" key="4">
    <source>
        <dbReference type="ARBA" id="ARBA00022692"/>
    </source>
</evidence>
<dbReference type="OrthoDB" id="3936150at2759"/>
<proteinExistence type="inferred from homology"/>
<feature type="transmembrane region" description="Helical" evidence="7">
    <location>
        <begin position="436"/>
        <end position="458"/>
    </location>
</feature>
<keyword evidence="3" id="KW-0813">Transport</keyword>
<evidence type="ECO:0000256" key="3">
    <source>
        <dbReference type="ARBA" id="ARBA00022448"/>
    </source>
</evidence>
<evidence type="ECO:0000256" key="5">
    <source>
        <dbReference type="ARBA" id="ARBA00022989"/>
    </source>
</evidence>
<feature type="transmembrane region" description="Helical" evidence="7">
    <location>
        <begin position="84"/>
        <end position="103"/>
    </location>
</feature>
<comment type="subcellular location">
    <subcellularLocation>
        <location evidence="1">Membrane</location>
        <topology evidence="1">Multi-pass membrane protein</topology>
    </subcellularLocation>
</comment>
<evidence type="ECO:0000259" key="8">
    <source>
        <dbReference type="PROSITE" id="PS50850"/>
    </source>
</evidence>
<evidence type="ECO:0000256" key="1">
    <source>
        <dbReference type="ARBA" id="ARBA00004141"/>
    </source>
</evidence>
<feature type="transmembrane region" description="Helical" evidence="7">
    <location>
        <begin position="110"/>
        <end position="131"/>
    </location>
</feature>
<dbReference type="PROSITE" id="PS50850">
    <property type="entry name" value="MFS"/>
    <property type="match status" value="1"/>
</dbReference>
<dbReference type="InParanoid" id="A0A6J2X3K4"/>
<dbReference type="PANTHER" id="PTHR23511:SF36">
    <property type="entry name" value="EG:BACR7A4.13 PROTEIN-RELATED"/>
    <property type="match status" value="1"/>
</dbReference>
<accession>A0A6J2X3K4</accession>
<name>A0A6J2X3K4_SITOR</name>
<dbReference type="InterPro" id="IPR020846">
    <property type="entry name" value="MFS_dom"/>
</dbReference>
<organism evidence="9 10">
    <name type="scientific">Sitophilus oryzae</name>
    <name type="common">Rice weevil</name>
    <name type="synonym">Curculio oryzae</name>
    <dbReference type="NCBI Taxonomy" id="7048"/>
    <lineage>
        <taxon>Eukaryota</taxon>
        <taxon>Metazoa</taxon>
        <taxon>Ecdysozoa</taxon>
        <taxon>Arthropoda</taxon>
        <taxon>Hexapoda</taxon>
        <taxon>Insecta</taxon>
        <taxon>Pterygota</taxon>
        <taxon>Neoptera</taxon>
        <taxon>Endopterygota</taxon>
        <taxon>Coleoptera</taxon>
        <taxon>Polyphaga</taxon>
        <taxon>Cucujiformia</taxon>
        <taxon>Curculionidae</taxon>
        <taxon>Dryophthorinae</taxon>
        <taxon>Sitophilus</taxon>
    </lineage>
</organism>
<dbReference type="Pfam" id="PF00083">
    <property type="entry name" value="Sugar_tr"/>
    <property type="match status" value="1"/>
</dbReference>
<reference evidence="10" key="1">
    <citation type="submission" date="2025-08" db="UniProtKB">
        <authorList>
            <consortium name="RefSeq"/>
        </authorList>
    </citation>
    <scope>IDENTIFICATION</scope>
    <source>
        <tissue evidence="10">Gonads</tissue>
    </source>
</reference>
<sequence length="521" mass="57282">MSDKKLSDVNTIKEYEKMILAGPADFQTAIAASGFGKFNIVLLLLFIPLGWTLHFEALLISFVVPAASCDLNMTPYQKGVLNSMSFFGMAATGLVWGFLLDTLGRRKVMLYGYIIESLAVIGAGLSSNFYLLSAFKFLGGAIAGGAYVGLSTYLHEFHGTKYRSKVQMILASVYASGSIVMPLLASAILPLKIQFKWYFIELHSWNVLILVTASLPIMSVLAIAFLPETPIYLMSSGDNDGAMDIFRTIYYINTGKRKESYPIQQLIEEIQENKEQILKESRWQRLKSSIQQVAPLYGSKHRNKLILACAIQGLIQLVINVIYVIMPQIFQATHEYQHLHNGTDSTLCNVLDLLRSPNVTEEIVECSPNLDSSFTVYLSAMIMVSVSVAGYAFAGTVINFTGRKKFLYVMGFASAIVGNCMYFSNSETTTLILSSLYLATANLCFDTVVTDIVVIFPTSLRAMALSMSNLTGRALTVVGSTLFPFLVELGCAPPFVTYGCLILAAILLSILVPSTDNMDIK</sequence>
<dbReference type="KEGG" id="soy:115874693"/>
<gene>
    <name evidence="10" type="primary">LOC115874693</name>
</gene>